<protein>
    <submittedName>
        <fullName evidence="1">Uncharacterized protein</fullName>
    </submittedName>
</protein>
<organism evidence="1 2">
    <name type="scientific">Brassica carinata</name>
    <name type="common">Ethiopian mustard</name>
    <name type="synonym">Abyssinian cabbage</name>
    <dbReference type="NCBI Taxonomy" id="52824"/>
    <lineage>
        <taxon>Eukaryota</taxon>
        <taxon>Viridiplantae</taxon>
        <taxon>Streptophyta</taxon>
        <taxon>Embryophyta</taxon>
        <taxon>Tracheophyta</taxon>
        <taxon>Spermatophyta</taxon>
        <taxon>Magnoliopsida</taxon>
        <taxon>eudicotyledons</taxon>
        <taxon>Gunneridae</taxon>
        <taxon>Pentapetalae</taxon>
        <taxon>rosids</taxon>
        <taxon>malvids</taxon>
        <taxon>Brassicales</taxon>
        <taxon>Brassicaceae</taxon>
        <taxon>Brassiceae</taxon>
        <taxon>Brassica</taxon>
    </lineage>
</organism>
<dbReference type="Proteomes" id="UP000886595">
    <property type="component" value="Unassembled WGS sequence"/>
</dbReference>
<dbReference type="AlphaFoldDB" id="A0A8X7UL61"/>
<proteinExistence type="predicted"/>
<dbReference type="EMBL" id="JAAMPC010000011">
    <property type="protein sequence ID" value="KAG2282494.1"/>
    <property type="molecule type" value="Genomic_DNA"/>
</dbReference>
<dbReference type="OrthoDB" id="1105760at2759"/>
<evidence type="ECO:0000313" key="2">
    <source>
        <dbReference type="Proteomes" id="UP000886595"/>
    </source>
</evidence>
<keyword evidence="2" id="KW-1185">Reference proteome</keyword>
<sequence length="125" mass="14445">MGPSNRVRSAHMEDTKGKGIIYEDDDEPILLEEQDDSHTIRKFRMSLIGKFLNPKNQNVEKLLQFMPTQWKMEDRITANDLGKVLFTITFVCLAWCDGNPLCMMTILGSSHFGWRLPAYLFIYGL</sequence>
<gene>
    <name evidence="1" type="ORF">Bca52824_053714</name>
</gene>
<comment type="caution">
    <text evidence="1">The sequence shown here is derived from an EMBL/GenBank/DDBJ whole genome shotgun (WGS) entry which is preliminary data.</text>
</comment>
<name>A0A8X7UL61_BRACI</name>
<accession>A0A8X7UL61</accession>
<evidence type="ECO:0000313" key="1">
    <source>
        <dbReference type="EMBL" id="KAG2282494.1"/>
    </source>
</evidence>
<reference evidence="1 2" key="1">
    <citation type="submission" date="2020-02" db="EMBL/GenBank/DDBJ databases">
        <authorList>
            <person name="Ma Q."/>
            <person name="Huang Y."/>
            <person name="Song X."/>
            <person name="Pei D."/>
        </authorList>
    </citation>
    <scope>NUCLEOTIDE SEQUENCE [LARGE SCALE GENOMIC DNA]</scope>
    <source>
        <strain evidence="1">Sxm20200214</strain>
        <tissue evidence="1">Leaf</tissue>
    </source>
</reference>